<dbReference type="GO" id="GO:0008777">
    <property type="term" value="F:acetylornithine deacetylase activity"/>
    <property type="evidence" value="ECO:0007669"/>
    <property type="project" value="TreeGrafter"/>
</dbReference>
<keyword evidence="4" id="KW-0862">Zinc</keyword>
<comment type="cofactor">
    <cofactor evidence="1">
        <name>Zn(2+)</name>
        <dbReference type="ChEBI" id="CHEBI:29105"/>
    </cofactor>
</comment>
<dbReference type="InterPro" id="IPR002933">
    <property type="entry name" value="Peptidase_M20"/>
</dbReference>
<sequence length="372" mass="39926">MSSPLSEVIALASRLITLDTRSSRSNRVLADMIVGELPEFAIERLDFTDPDGIEKTALVALRGEAGGCLAFSAHMDTVPPVGWTREPFQPIIQDGRLYGLGSCDMKGPMAAAIVAARSLPADRAAMLLLTCDEETTKAGARRIVAESRMLKAHPPAGILVVEPTNLRPLRGHRSDVQFTATARGVQAHSSTADGLNANIALIPFLSEMRDIYLTLRGDPRFQDPSYTPPWCDLNIIVDNHGTATNITPALATCRMKFRYSKAIDPSWVIERVEAAACRHGLDLVVRQEGTPPELAVGHPLVRLAAAVTAVSPDVGAFGSDASQFATVAPTLILGPGSMEQAHKPEEFIDLEPLERSIAIFQKLAVELPLAAG</sequence>
<organism evidence="7 8">
    <name type="scientific">Methylobacterium terricola</name>
    <dbReference type="NCBI Taxonomy" id="2583531"/>
    <lineage>
        <taxon>Bacteria</taxon>
        <taxon>Pseudomonadati</taxon>
        <taxon>Pseudomonadota</taxon>
        <taxon>Alphaproteobacteria</taxon>
        <taxon>Hyphomicrobiales</taxon>
        <taxon>Methylobacteriaceae</taxon>
        <taxon>Methylobacterium</taxon>
    </lineage>
</organism>
<proteinExistence type="predicted"/>
<dbReference type="PROSITE" id="PS00758">
    <property type="entry name" value="ARGE_DAPE_CPG2_1"/>
    <property type="match status" value="1"/>
</dbReference>
<dbReference type="InterPro" id="IPR036264">
    <property type="entry name" value="Bact_exopeptidase_dim_dom"/>
</dbReference>
<evidence type="ECO:0000256" key="1">
    <source>
        <dbReference type="ARBA" id="ARBA00001947"/>
    </source>
</evidence>
<gene>
    <name evidence="7" type="ORF">FF100_29495</name>
</gene>
<dbReference type="PANTHER" id="PTHR43808">
    <property type="entry name" value="ACETYLORNITHINE DEACETYLASE"/>
    <property type="match status" value="1"/>
</dbReference>
<name>A0A5C4LA68_9HYPH</name>
<evidence type="ECO:0000259" key="6">
    <source>
        <dbReference type="Pfam" id="PF07687"/>
    </source>
</evidence>
<dbReference type="Proteomes" id="UP000305267">
    <property type="component" value="Unassembled WGS sequence"/>
</dbReference>
<keyword evidence="8" id="KW-1185">Reference proteome</keyword>
<dbReference type="InterPro" id="IPR050072">
    <property type="entry name" value="Peptidase_M20A"/>
</dbReference>
<dbReference type="Gene3D" id="3.30.70.360">
    <property type="match status" value="1"/>
</dbReference>
<evidence type="ECO:0000256" key="4">
    <source>
        <dbReference type="ARBA" id="ARBA00022833"/>
    </source>
</evidence>
<dbReference type="AlphaFoldDB" id="A0A5C4LA68"/>
<evidence type="ECO:0000256" key="5">
    <source>
        <dbReference type="ARBA" id="ARBA00023285"/>
    </source>
</evidence>
<evidence type="ECO:0000256" key="3">
    <source>
        <dbReference type="ARBA" id="ARBA00022801"/>
    </source>
</evidence>
<dbReference type="RefSeq" id="WP_139039419.1">
    <property type="nucleotide sequence ID" value="NZ_VDDA01000024.1"/>
</dbReference>
<dbReference type="InterPro" id="IPR001261">
    <property type="entry name" value="ArgE/DapE_CS"/>
</dbReference>
<feature type="domain" description="Peptidase M20 dimerisation" evidence="6">
    <location>
        <begin position="171"/>
        <end position="276"/>
    </location>
</feature>
<accession>A0A5C4LA68</accession>
<reference evidence="7 8" key="1">
    <citation type="submission" date="2019-06" db="EMBL/GenBank/DDBJ databases">
        <title>Genome of Methylobacterium sp. 17Sr1-39.</title>
        <authorList>
            <person name="Seo T."/>
        </authorList>
    </citation>
    <scope>NUCLEOTIDE SEQUENCE [LARGE SCALE GENOMIC DNA]</scope>
    <source>
        <strain evidence="7 8">17Sr1-39</strain>
    </source>
</reference>
<dbReference type="GO" id="GO:0046872">
    <property type="term" value="F:metal ion binding"/>
    <property type="evidence" value="ECO:0007669"/>
    <property type="project" value="UniProtKB-KW"/>
</dbReference>
<comment type="caution">
    <text evidence="7">The sequence shown here is derived from an EMBL/GenBank/DDBJ whole genome shotgun (WGS) entry which is preliminary data.</text>
</comment>
<keyword evidence="5" id="KW-0170">Cobalt</keyword>
<dbReference type="Pfam" id="PF01546">
    <property type="entry name" value="Peptidase_M20"/>
    <property type="match status" value="1"/>
</dbReference>
<dbReference type="GO" id="GO:0006526">
    <property type="term" value="P:L-arginine biosynthetic process"/>
    <property type="evidence" value="ECO:0007669"/>
    <property type="project" value="TreeGrafter"/>
</dbReference>
<dbReference type="PANTHER" id="PTHR43808:SF31">
    <property type="entry name" value="N-ACETYL-L-CITRULLINE DEACETYLASE"/>
    <property type="match status" value="1"/>
</dbReference>
<keyword evidence="2" id="KW-0479">Metal-binding</keyword>
<dbReference type="InterPro" id="IPR011650">
    <property type="entry name" value="Peptidase_M20_dimer"/>
</dbReference>
<dbReference type="SUPFAM" id="SSF53187">
    <property type="entry name" value="Zn-dependent exopeptidases"/>
    <property type="match status" value="1"/>
</dbReference>
<keyword evidence="3" id="KW-0378">Hydrolase</keyword>
<dbReference type="Pfam" id="PF07687">
    <property type="entry name" value="M20_dimer"/>
    <property type="match status" value="1"/>
</dbReference>
<dbReference type="SUPFAM" id="SSF55031">
    <property type="entry name" value="Bacterial exopeptidase dimerisation domain"/>
    <property type="match status" value="1"/>
</dbReference>
<dbReference type="OrthoDB" id="9809784at2"/>
<evidence type="ECO:0000313" key="7">
    <source>
        <dbReference type="EMBL" id="TNC08339.1"/>
    </source>
</evidence>
<evidence type="ECO:0000256" key="2">
    <source>
        <dbReference type="ARBA" id="ARBA00022723"/>
    </source>
</evidence>
<evidence type="ECO:0000313" key="8">
    <source>
        <dbReference type="Proteomes" id="UP000305267"/>
    </source>
</evidence>
<protein>
    <submittedName>
        <fullName evidence="7">M20 family metallopeptidase</fullName>
    </submittedName>
</protein>
<dbReference type="EMBL" id="VDDA01000024">
    <property type="protein sequence ID" value="TNC08339.1"/>
    <property type="molecule type" value="Genomic_DNA"/>
</dbReference>
<dbReference type="Gene3D" id="3.40.630.10">
    <property type="entry name" value="Zn peptidases"/>
    <property type="match status" value="1"/>
</dbReference>